<keyword evidence="1" id="KW-0175">Coiled coil</keyword>
<reference evidence="2 3" key="1">
    <citation type="journal article" date="2016" name="Nat. Biotechnol.">
        <title>Measurement of bacterial replication rates in microbial communities.</title>
        <authorList>
            <person name="Brown C.T."/>
            <person name="Olm M.R."/>
            <person name="Thomas B.C."/>
            <person name="Banfield J.F."/>
        </authorList>
    </citation>
    <scope>NUCLEOTIDE SEQUENCE [LARGE SCALE GENOMIC DNA]</scope>
    <source>
        <strain evidence="2">45_41</strain>
    </source>
</reference>
<gene>
    <name evidence="2" type="ORF">BHV79_17885</name>
</gene>
<name>A0A1Q6HQS8_BACUN</name>
<evidence type="ECO:0000313" key="3">
    <source>
        <dbReference type="Proteomes" id="UP000186549"/>
    </source>
</evidence>
<sequence>MFQNLRVNSTLYLLHRGANPSLECGQVVNVSPIKTIYKTVPNMPYPQPVQVIDFVVNINGQNVNLQEIPANANIADDVKTGMLITGSRDEMNTEVLTMKQKSEDVLKSVEYHQNFLKVCDQMLAMLNPEFAAKQQQEQEISALKGQMSNMDKNMQEMSRNMADLIAQNQKLMEQLGVAETSKTKK</sequence>
<comment type="caution">
    <text evidence="2">The sequence shown here is derived from an EMBL/GenBank/DDBJ whole genome shotgun (WGS) entry which is preliminary data.</text>
</comment>
<protein>
    <submittedName>
        <fullName evidence="2">Uncharacterized protein</fullName>
    </submittedName>
</protein>
<feature type="coiled-coil region" evidence="1">
    <location>
        <begin position="133"/>
        <end position="174"/>
    </location>
</feature>
<evidence type="ECO:0000256" key="1">
    <source>
        <dbReference type="SAM" id="Coils"/>
    </source>
</evidence>
<evidence type="ECO:0000313" key="2">
    <source>
        <dbReference type="EMBL" id="OKZ28863.1"/>
    </source>
</evidence>
<dbReference type="Proteomes" id="UP000186549">
    <property type="component" value="Unassembled WGS sequence"/>
</dbReference>
<accession>A0A1Q6HQS8</accession>
<organism evidence="2 3">
    <name type="scientific">Bacteroides uniformis</name>
    <dbReference type="NCBI Taxonomy" id="820"/>
    <lineage>
        <taxon>Bacteria</taxon>
        <taxon>Pseudomonadati</taxon>
        <taxon>Bacteroidota</taxon>
        <taxon>Bacteroidia</taxon>
        <taxon>Bacteroidales</taxon>
        <taxon>Bacteroidaceae</taxon>
        <taxon>Bacteroides</taxon>
    </lineage>
</organism>
<proteinExistence type="predicted"/>
<dbReference type="EMBL" id="MNQU01000332">
    <property type="protein sequence ID" value="OKZ28863.1"/>
    <property type="molecule type" value="Genomic_DNA"/>
</dbReference>
<dbReference type="AlphaFoldDB" id="A0A1Q6HQS8"/>